<keyword evidence="3" id="KW-1133">Transmembrane helix</keyword>
<dbReference type="AlphaFoldDB" id="A0A2K8NWU6"/>
<evidence type="ECO:0000256" key="1">
    <source>
        <dbReference type="ARBA" id="ARBA00004141"/>
    </source>
</evidence>
<reference evidence="5 6" key="1">
    <citation type="submission" date="2017-11" db="EMBL/GenBank/DDBJ databases">
        <title>Genome sequence of Entomoplasma melaleucae M1 (ATCC 49191).</title>
        <authorList>
            <person name="Lo W.-S."/>
            <person name="Gasparich G.E."/>
            <person name="Kuo C.-H."/>
        </authorList>
    </citation>
    <scope>NUCLEOTIDE SEQUENCE [LARGE SCALE GENOMIC DNA]</scope>
    <source>
        <strain evidence="5 6">M1</strain>
    </source>
</reference>
<dbReference type="PANTHER" id="PTHR43077:SF5">
    <property type="entry name" value="PHAGE INFECTION PROTEIN"/>
    <property type="match status" value="1"/>
</dbReference>
<comment type="subcellular location">
    <subcellularLocation>
        <location evidence="1">Membrane</location>
        <topology evidence="1">Multi-pass membrane protein</topology>
    </subcellularLocation>
</comment>
<dbReference type="PANTHER" id="PTHR43077">
    <property type="entry name" value="TRANSPORT PERMEASE YVFS-RELATED"/>
    <property type="match status" value="1"/>
</dbReference>
<keyword evidence="2" id="KW-0812">Transmembrane</keyword>
<keyword evidence="4" id="KW-0472">Membrane</keyword>
<evidence type="ECO:0008006" key="7">
    <source>
        <dbReference type="Google" id="ProtNLM"/>
    </source>
</evidence>
<organism evidence="5 6">
    <name type="scientific">Mesoplasma melaleucae</name>
    <dbReference type="NCBI Taxonomy" id="81459"/>
    <lineage>
        <taxon>Bacteria</taxon>
        <taxon>Bacillati</taxon>
        <taxon>Mycoplasmatota</taxon>
        <taxon>Mollicutes</taxon>
        <taxon>Entomoplasmatales</taxon>
        <taxon>Entomoplasmataceae</taxon>
        <taxon>Mesoplasma</taxon>
    </lineage>
</organism>
<evidence type="ECO:0000313" key="5">
    <source>
        <dbReference type="EMBL" id="ATZ18310.1"/>
    </source>
</evidence>
<dbReference type="InterPro" id="IPR051328">
    <property type="entry name" value="T7SS_ABC-Transporter"/>
</dbReference>
<evidence type="ECO:0000313" key="6">
    <source>
        <dbReference type="Proteomes" id="UP000231896"/>
    </source>
</evidence>
<dbReference type="KEGG" id="eml:EMELA_v1c08230"/>
<keyword evidence="6" id="KW-1185">Reference proteome</keyword>
<sequence>MIGIIKGFRDEFTSRVLSSVKRISKFIGIALIPILYGVTCLIAFWNPTINLGKAPVAILNEDKTVWVYKNNDMENFDFKIGVLTDKNYKSVDSSISKDQAIQIAYEQQNQTLYTNAGTMTISSQEDIANHIFKFNVWDVIKSVLNPKTDENIKDEDYVFSSPELKEDMAFSNIRYISYESEIEKQWKGKKYYVQAKIDEGFGEYLIKQVGSIFNKNSLPQSQKANINIWTTFERNFIFGYYLNSMMEMKSALIVKGIEKFLGENIPSAISNIIYKNFYKQVTYTPTKNEIVNRSQRLGFIDNSSITIEAGKQYVVSDAKNTSTDKQISSANRIFGDVSAEVTKTNDAAKNTNGILTNTIANILQDPKLQTIAKLLNIDLSSSKLSGYLAVLNDNSHIINKYFYDIMHGIDPFTDDQVMWINIDNIDKLGLDKKVELVIKLLITGINNSPVDNLKFSFKTYLPKINSLLIEKTGIDLKAIKPYEVFASNTNTLNRNAVTIAEFTANMDKFAQANNFASQFAFLNTATSKILDQIQHKLFDKFKVVNIEIAGLKNGIYGIGIGEFFILIGLFVGTFMQTFIYDRARRTKKLKTGKWYTSKTLLMLTTGILQVSALTIALSFTGWIAIGSAAMFSVWVWLLFVDLIFVLTIQGLWFLIKDETVSKVLIIIYLVINISSGWGTFPSFMQFEFFHKISFVAEFTYVLHGLGAIVYGVGEHGFNTTDTLYIMQQAGILLAFGVFFVLLGLIGARNRNREIRFGSFMGKHVVDGMNSLGMVKELGDFQSGRKFFKYNWNKMSDDIYLELSQEVRRLHPFEGQFEWYKKRQNDGVYPPNETDMDIMKRNDDVEV</sequence>
<proteinExistence type="predicted"/>
<dbReference type="STRING" id="1408435.GCA_000685885_01396"/>
<name>A0A2K8NWU6_9MOLU</name>
<dbReference type="GO" id="GO:0016020">
    <property type="term" value="C:membrane"/>
    <property type="evidence" value="ECO:0007669"/>
    <property type="project" value="UniProtKB-SubCell"/>
</dbReference>
<dbReference type="EMBL" id="CP024964">
    <property type="protein sequence ID" value="ATZ18310.1"/>
    <property type="molecule type" value="Genomic_DNA"/>
</dbReference>
<dbReference type="OrthoDB" id="391536at2"/>
<evidence type="ECO:0000256" key="2">
    <source>
        <dbReference type="ARBA" id="ARBA00022692"/>
    </source>
</evidence>
<evidence type="ECO:0000256" key="4">
    <source>
        <dbReference type="ARBA" id="ARBA00023136"/>
    </source>
</evidence>
<gene>
    <name evidence="5" type="ORF">EMELA_v1c08230</name>
</gene>
<dbReference type="Proteomes" id="UP000231896">
    <property type="component" value="Chromosome"/>
</dbReference>
<accession>A0A2K8NWU6</accession>
<protein>
    <recommendedName>
        <fullName evidence="7">ABC transporter</fullName>
    </recommendedName>
</protein>
<evidence type="ECO:0000256" key="3">
    <source>
        <dbReference type="ARBA" id="ARBA00022989"/>
    </source>
</evidence>